<evidence type="ECO:0000256" key="5">
    <source>
        <dbReference type="ARBA" id="ARBA00022490"/>
    </source>
</evidence>
<dbReference type="InterPro" id="IPR006070">
    <property type="entry name" value="Sua5-like_dom"/>
</dbReference>
<dbReference type="Pfam" id="PF01300">
    <property type="entry name" value="Sua5_yciO_yrdC"/>
    <property type="match status" value="1"/>
</dbReference>
<evidence type="ECO:0000256" key="11">
    <source>
        <dbReference type="ARBA" id="ARBA00029774"/>
    </source>
</evidence>
<keyword evidence="10 13" id="KW-0067">ATP-binding</keyword>
<dbReference type="InterPro" id="IPR050156">
    <property type="entry name" value="TC-AMP_synthase_SUA5"/>
</dbReference>
<dbReference type="GO" id="GO:0061710">
    <property type="term" value="F:L-threonylcarbamoyladenylate synthase"/>
    <property type="evidence" value="ECO:0007669"/>
    <property type="project" value="UniProtKB-EC"/>
</dbReference>
<keyword evidence="6 13" id="KW-0808">Transferase</keyword>
<dbReference type="SUPFAM" id="SSF55821">
    <property type="entry name" value="YrdC/RibB"/>
    <property type="match status" value="1"/>
</dbReference>
<protein>
    <recommendedName>
        <fullName evidence="4 13">Threonylcarbamoyl-AMP synthase</fullName>
        <shortName evidence="13">TC-AMP synthase</shortName>
        <ecNumber evidence="3 13">2.7.7.87</ecNumber>
    </recommendedName>
    <alternativeName>
        <fullName evidence="11 13">L-threonylcarbamoyladenylate synthase</fullName>
    </alternativeName>
</protein>
<evidence type="ECO:0000256" key="13">
    <source>
        <dbReference type="PIRNR" id="PIRNR004930"/>
    </source>
</evidence>
<feature type="domain" description="YrdC-like" evidence="14">
    <location>
        <begin position="8"/>
        <end position="194"/>
    </location>
</feature>
<evidence type="ECO:0000256" key="7">
    <source>
        <dbReference type="ARBA" id="ARBA00022694"/>
    </source>
</evidence>
<evidence type="ECO:0000259" key="14">
    <source>
        <dbReference type="PROSITE" id="PS51163"/>
    </source>
</evidence>
<evidence type="ECO:0000256" key="6">
    <source>
        <dbReference type="ARBA" id="ARBA00022679"/>
    </source>
</evidence>
<keyword evidence="9 13" id="KW-0547">Nucleotide-binding</keyword>
<dbReference type="PIRSF" id="PIRSF004930">
    <property type="entry name" value="Tln_factor_SUA5"/>
    <property type="match status" value="1"/>
</dbReference>
<comment type="catalytic activity">
    <reaction evidence="12 13">
        <text>L-threonine + hydrogencarbonate + ATP = L-threonylcarbamoyladenylate + diphosphate + H2O</text>
        <dbReference type="Rhea" id="RHEA:36407"/>
        <dbReference type="ChEBI" id="CHEBI:15377"/>
        <dbReference type="ChEBI" id="CHEBI:17544"/>
        <dbReference type="ChEBI" id="CHEBI:30616"/>
        <dbReference type="ChEBI" id="CHEBI:33019"/>
        <dbReference type="ChEBI" id="CHEBI:57926"/>
        <dbReference type="ChEBI" id="CHEBI:73682"/>
        <dbReference type="EC" id="2.7.7.87"/>
    </reaction>
</comment>
<evidence type="ECO:0000256" key="9">
    <source>
        <dbReference type="ARBA" id="ARBA00022741"/>
    </source>
</evidence>
<organism evidence="15 16">
    <name type="scientific">Lacticaseibacillus suilingensis</name>
    <dbReference type="NCBI Taxonomy" id="2799577"/>
    <lineage>
        <taxon>Bacteria</taxon>
        <taxon>Bacillati</taxon>
        <taxon>Bacillota</taxon>
        <taxon>Bacilli</taxon>
        <taxon>Lactobacillales</taxon>
        <taxon>Lactobacillaceae</taxon>
        <taxon>Lacticaseibacillus</taxon>
    </lineage>
</organism>
<evidence type="ECO:0000256" key="3">
    <source>
        <dbReference type="ARBA" id="ARBA00012584"/>
    </source>
</evidence>
<reference evidence="16" key="1">
    <citation type="journal article" date="2019" name="Int. J. Syst. Evol. Microbiol.">
        <title>The Global Catalogue of Microorganisms (GCM) 10K type strain sequencing project: providing services to taxonomists for standard genome sequencing and annotation.</title>
        <authorList>
            <consortium name="The Broad Institute Genomics Platform"/>
            <consortium name="The Broad Institute Genome Sequencing Center for Infectious Disease"/>
            <person name="Wu L."/>
            <person name="Ma J."/>
        </authorList>
    </citation>
    <scope>NUCLEOTIDE SEQUENCE [LARGE SCALE GENOMIC DNA]</scope>
    <source>
        <strain evidence="16">CCM 9110</strain>
    </source>
</reference>
<comment type="function">
    <text evidence="13">Required for the formation of a threonylcarbamoyl group on adenosine at position 37 (t(6)A37) in tRNAs that read codons beginning with adenine.</text>
</comment>
<comment type="subcellular location">
    <subcellularLocation>
        <location evidence="1 13">Cytoplasm</location>
    </subcellularLocation>
</comment>
<name>A0ABW4BGA7_9LACO</name>
<dbReference type="InterPro" id="IPR010923">
    <property type="entry name" value="T(6)A37_SUA5"/>
</dbReference>
<dbReference type="EMBL" id="JBHTOA010000034">
    <property type="protein sequence ID" value="MFD1399539.1"/>
    <property type="molecule type" value="Genomic_DNA"/>
</dbReference>
<dbReference type="InterPro" id="IPR017945">
    <property type="entry name" value="DHBP_synth_RibB-like_a/b_dom"/>
</dbReference>
<dbReference type="PANTHER" id="PTHR17490">
    <property type="entry name" value="SUA5"/>
    <property type="match status" value="1"/>
</dbReference>
<dbReference type="Gene3D" id="3.40.50.11030">
    <property type="entry name" value="Threonylcarbamoyl-AMP synthase, C-terminal domain"/>
    <property type="match status" value="1"/>
</dbReference>
<dbReference type="PANTHER" id="PTHR17490:SF16">
    <property type="entry name" value="THREONYLCARBAMOYL-AMP SYNTHASE"/>
    <property type="match status" value="1"/>
</dbReference>
<accession>A0ABW4BGA7</accession>
<dbReference type="EC" id="2.7.7.87" evidence="3 13"/>
<sequence length="338" mass="35634">METKVFSKEEIADAAALIKAGEVVAFPTETVYGLGADATDPTAAEKVFQAKHRPADNPLIVTVADPAMVAKFATITPAAKQLMAAFWPGPLTIILPIIPGKLSMIVTGGLQTAAFRMPANALTRELITLAGRPIVGPSANLSGKPSGTRPAHVLHDFDGAIAGVLDDGPTQVGVESTVIDMTANPPAILRPGEITAAQLEPIIGPVQTDQHKVGANETPKAPGMKYKHYAPNAQVVIVDHPADWPLALQWAVKQSAPYGVLATDELLTQVPAAVPTYSLGEDLTSATHNLFAGLRWFDLHPTVKLILAEAFSPTGLGAAYMNRLNKSAGNTHFDRDTQ</sequence>
<keyword evidence="7 13" id="KW-0819">tRNA processing</keyword>
<comment type="similarity">
    <text evidence="2 13">Belongs to the SUA5 family.</text>
</comment>
<dbReference type="NCBIfam" id="TIGR00057">
    <property type="entry name" value="L-threonylcarbamoyladenylate synthase"/>
    <property type="match status" value="1"/>
</dbReference>
<dbReference type="PROSITE" id="PS51163">
    <property type="entry name" value="YRDC"/>
    <property type="match status" value="1"/>
</dbReference>
<dbReference type="InterPro" id="IPR005145">
    <property type="entry name" value="Sua5_C"/>
</dbReference>
<evidence type="ECO:0000256" key="10">
    <source>
        <dbReference type="ARBA" id="ARBA00022840"/>
    </source>
</evidence>
<keyword evidence="5 13" id="KW-0963">Cytoplasm</keyword>
<evidence type="ECO:0000256" key="12">
    <source>
        <dbReference type="ARBA" id="ARBA00048366"/>
    </source>
</evidence>
<evidence type="ECO:0000256" key="2">
    <source>
        <dbReference type="ARBA" id="ARBA00007663"/>
    </source>
</evidence>
<keyword evidence="16" id="KW-1185">Reference proteome</keyword>
<dbReference type="Gene3D" id="3.90.870.10">
    <property type="entry name" value="DHBP synthase"/>
    <property type="match status" value="1"/>
</dbReference>
<dbReference type="Pfam" id="PF03481">
    <property type="entry name" value="Sua5_C"/>
    <property type="match status" value="1"/>
</dbReference>
<dbReference type="RefSeq" id="WP_204119272.1">
    <property type="nucleotide sequence ID" value="NZ_BOLV01000013.1"/>
</dbReference>
<evidence type="ECO:0000313" key="15">
    <source>
        <dbReference type="EMBL" id="MFD1399539.1"/>
    </source>
</evidence>
<gene>
    <name evidence="15" type="ORF">ACFQ41_09500</name>
</gene>
<evidence type="ECO:0000256" key="8">
    <source>
        <dbReference type="ARBA" id="ARBA00022695"/>
    </source>
</evidence>
<dbReference type="InterPro" id="IPR038385">
    <property type="entry name" value="Sua5/YwlC_C"/>
</dbReference>
<evidence type="ECO:0000313" key="16">
    <source>
        <dbReference type="Proteomes" id="UP001597199"/>
    </source>
</evidence>
<dbReference type="Proteomes" id="UP001597199">
    <property type="component" value="Unassembled WGS sequence"/>
</dbReference>
<comment type="caution">
    <text evidence="15">The sequence shown here is derived from an EMBL/GenBank/DDBJ whole genome shotgun (WGS) entry which is preliminary data.</text>
</comment>
<evidence type="ECO:0000256" key="1">
    <source>
        <dbReference type="ARBA" id="ARBA00004496"/>
    </source>
</evidence>
<keyword evidence="8 13" id="KW-0548">Nucleotidyltransferase</keyword>
<proteinExistence type="inferred from homology"/>
<evidence type="ECO:0000256" key="4">
    <source>
        <dbReference type="ARBA" id="ARBA00015492"/>
    </source>
</evidence>